<gene>
    <name evidence="2" type="ORF">SAMN04515673_1117</name>
</gene>
<protein>
    <submittedName>
        <fullName evidence="2">Uncharacterized protein</fullName>
    </submittedName>
</protein>
<accession>A0A1I6EEK1</accession>
<proteinExistence type="predicted"/>
<feature type="chain" id="PRO_5011768289" evidence="1">
    <location>
        <begin position="24"/>
        <end position="98"/>
    </location>
</feature>
<dbReference type="STRING" id="871652.SAMN04515673_1117"/>
<dbReference type="Proteomes" id="UP000199302">
    <property type="component" value="Unassembled WGS sequence"/>
</dbReference>
<dbReference type="AlphaFoldDB" id="A0A1I6EEK1"/>
<evidence type="ECO:0000313" key="2">
    <source>
        <dbReference type="EMBL" id="SFR16189.1"/>
    </source>
</evidence>
<keyword evidence="3" id="KW-1185">Reference proteome</keyword>
<name>A0A1I6EEK1_9RHOB</name>
<feature type="signal peptide" evidence="1">
    <location>
        <begin position="1"/>
        <end position="23"/>
    </location>
</feature>
<dbReference type="RefSeq" id="WP_092081769.1">
    <property type="nucleotide sequence ID" value="NZ_FOYI01000011.1"/>
</dbReference>
<evidence type="ECO:0000313" key="3">
    <source>
        <dbReference type="Proteomes" id="UP000199302"/>
    </source>
</evidence>
<organism evidence="2 3">
    <name type="scientific">Poseidonocella sedimentorum</name>
    <dbReference type="NCBI Taxonomy" id="871652"/>
    <lineage>
        <taxon>Bacteria</taxon>
        <taxon>Pseudomonadati</taxon>
        <taxon>Pseudomonadota</taxon>
        <taxon>Alphaproteobacteria</taxon>
        <taxon>Rhodobacterales</taxon>
        <taxon>Roseobacteraceae</taxon>
        <taxon>Poseidonocella</taxon>
    </lineage>
</organism>
<sequence>MSKSFSVFALIGAVMLGPVLAIAAAPLPDTGPVVVVTPPWKDAESVIEAAGGRVIAPAPAVLAAAGDGDAEFLRKLSGAGAWAVLPAAFFAQLCGITL</sequence>
<keyword evidence="1" id="KW-0732">Signal</keyword>
<reference evidence="2 3" key="1">
    <citation type="submission" date="2016-10" db="EMBL/GenBank/DDBJ databases">
        <authorList>
            <person name="de Groot N.N."/>
        </authorList>
    </citation>
    <scope>NUCLEOTIDE SEQUENCE [LARGE SCALE GENOMIC DNA]</scope>
    <source>
        <strain evidence="3">KMM 9023,NRIC 0796,JCM 17311,KCTC 23692</strain>
    </source>
</reference>
<evidence type="ECO:0000256" key="1">
    <source>
        <dbReference type="SAM" id="SignalP"/>
    </source>
</evidence>
<dbReference type="EMBL" id="FOYI01000011">
    <property type="protein sequence ID" value="SFR16189.1"/>
    <property type="molecule type" value="Genomic_DNA"/>
</dbReference>